<dbReference type="GO" id="GO:0016020">
    <property type="term" value="C:membrane"/>
    <property type="evidence" value="ECO:0007669"/>
    <property type="project" value="UniProtKB-SubCell"/>
</dbReference>
<dbReference type="PANTHER" id="PTHR11132">
    <property type="entry name" value="SOLUTE CARRIER FAMILY 35"/>
    <property type="match status" value="1"/>
</dbReference>
<feature type="transmembrane region" description="Helical" evidence="6">
    <location>
        <begin position="521"/>
        <end position="541"/>
    </location>
</feature>
<evidence type="ECO:0000313" key="7">
    <source>
        <dbReference type="EMBL" id="CAI4002946.1"/>
    </source>
</evidence>
<accession>A0A9P1D4Y2</accession>
<feature type="transmembrane region" description="Helical" evidence="6">
    <location>
        <begin position="602"/>
        <end position="626"/>
    </location>
</feature>
<keyword evidence="2 6" id="KW-0812">Transmembrane</keyword>
<dbReference type="Proteomes" id="UP001152797">
    <property type="component" value="Unassembled WGS sequence"/>
</dbReference>
<evidence type="ECO:0000256" key="1">
    <source>
        <dbReference type="ARBA" id="ARBA00004141"/>
    </source>
</evidence>
<sequence>MGLDQRPLFPKQLRHPTGDPPEGWWFADGSKLANNPRARTADVCRQVDTEKAKMSQAQNDSLEAARQSLEDWQAEFDSLQAPDLSPQDDSVAAVLREVEASSKEGEHPQLLAHVLKGHRCMPMPRIVSFLDRLPTAARRFFASAAQGGQPALVFRHCKDAVHVVTRMPMTWSAEIILQIFVLANRLERKPQSSTSLEVFEDSSLPTRNLLVLNFDFAPLEVFLAVGLVPSILRFFQRDAVALTNAPPVLEDEESRETGALTQDVVEKVYAQIPDFLTVDLRIASPVLIVPAGEGAARFGLGHLHLTSTEPCTYGTYERMDFDLDLKDTSLRAVSARGAQFHVVNPLHLNARIQLQLLAEETLLDIKGHVSQADSPGLPFCPDIVTLAYRKLGGHKRRLVLGNLETEALFFFLSFAVAAEPSCEARQIQEASEASALLQTNGPKDVAANLLQTMAPREVRNVLTEAAHFSPLESESDQSGHGHLNQTKTKKQGPTGLSASAADAVAVSLLLLQLAAVSPVGYYDSVSALIVVLVYLCSVTSVKFFVKDAINHGFAYPACITGSHMVFVCITILAWGERPRWQEAKAVLPISLLNGASLLTNNAALVFGGLAFVSMIDAMGPFVTFLLEVAKGKRPCLHLMTIFSVTIASVGSVLCVRGEANTVKGISAMAISLAGLSAVLRSMRAVWQHDILTDKSVTVSPLHLVFWNGFWTFWTTVITMMFTNEGFQGIQNLGTVATPALLFLLLSIPAAVTLNITQWYAVKKHGALMQNIIGNLNLVTVIAISKAILLEDVTVSQYIGTLLLVAGTILNKAVDVEQAHAGEGKQALK</sequence>
<keyword evidence="10" id="KW-1185">Reference proteome</keyword>
<proteinExistence type="predicted"/>
<evidence type="ECO:0000256" key="6">
    <source>
        <dbReference type="SAM" id="Phobius"/>
    </source>
</evidence>
<dbReference type="EMBL" id="CAMXCT030003190">
    <property type="protein sequence ID" value="CAL4790258.1"/>
    <property type="molecule type" value="Genomic_DNA"/>
</dbReference>
<dbReference type="EMBL" id="CAMXCT010003190">
    <property type="protein sequence ID" value="CAI4002946.1"/>
    <property type="molecule type" value="Genomic_DNA"/>
</dbReference>
<evidence type="ECO:0000256" key="5">
    <source>
        <dbReference type="SAM" id="MobiDB-lite"/>
    </source>
</evidence>
<name>A0A9P1D4Y2_9DINO</name>
<feature type="region of interest" description="Disordered" evidence="5">
    <location>
        <begin position="1"/>
        <end position="22"/>
    </location>
</feature>
<feature type="transmembrane region" description="Helical" evidence="6">
    <location>
        <begin position="703"/>
        <end position="723"/>
    </location>
</feature>
<gene>
    <name evidence="7" type="ORF">C1SCF055_LOCUS28856</name>
</gene>
<comment type="subcellular location">
    <subcellularLocation>
        <location evidence="1">Membrane</location>
        <topology evidence="1">Multi-pass membrane protein</topology>
    </subcellularLocation>
</comment>
<feature type="transmembrane region" description="Helical" evidence="6">
    <location>
        <begin position="665"/>
        <end position="682"/>
    </location>
</feature>
<comment type="caution">
    <text evidence="7">The sequence shown here is derived from an EMBL/GenBank/DDBJ whole genome shotgun (WGS) entry which is preliminary data.</text>
</comment>
<evidence type="ECO:0000256" key="2">
    <source>
        <dbReference type="ARBA" id="ARBA00022692"/>
    </source>
</evidence>
<feature type="transmembrane region" description="Helical" evidence="6">
    <location>
        <begin position="638"/>
        <end position="659"/>
    </location>
</feature>
<evidence type="ECO:0000313" key="9">
    <source>
        <dbReference type="EMBL" id="CAL4790258.1"/>
    </source>
</evidence>
<dbReference type="InterPro" id="IPR050186">
    <property type="entry name" value="TPT_transporter"/>
</dbReference>
<evidence type="ECO:0000313" key="10">
    <source>
        <dbReference type="Proteomes" id="UP001152797"/>
    </source>
</evidence>
<evidence type="ECO:0000256" key="4">
    <source>
        <dbReference type="ARBA" id="ARBA00023136"/>
    </source>
</evidence>
<evidence type="ECO:0000256" key="3">
    <source>
        <dbReference type="ARBA" id="ARBA00022989"/>
    </source>
</evidence>
<reference evidence="8" key="2">
    <citation type="submission" date="2024-04" db="EMBL/GenBank/DDBJ databases">
        <authorList>
            <person name="Chen Y."/>
            <person name="Shah S."/>
            <person name="Dougan E. K."/>
            <person name="Thang M."/>
            <person name="Chan C."/>
        </authorList>
    </citation>
    <scope>NUCLEOTIDE SEQUENCE [LARGE SCALE GENOMIC DNA]</scope>
</reference>
<feature type="transmembrane region" description="Helical" evidence="6">
    <location>
        <begin position="735"/>
        <end position="755"/>
    </location>
</feature>
<organism evidence="7">
    <name type="scientific">Cladocopium goreaui</name>
    <dbReference type="NCBI Taxonomy" id="2562237"/>
    <lineage>
        <taxon>Eukaryota</taxon>
        <taxon>Sar</taxon>
        <taxon>Alveolata</taxon>
        <taxon>Dinophyceae</taxon>
        <taxon>Suessiales</taxon>
        <taxon>Symbiodiniaceae</taxon>
        <taxon>Cladocopium</taxon>
    </lineage>
</organism>
<feature type="transmembrane region" description="Helical" evidence="6">
    <location>
        <begin position="553"/>
        <end position="574"/>
    </location>
</feature>
<dbReference type="AlphaFoldDB" id="A0A9P1D4Y2"/>
<keyword evidence="3 6" id="KW-1133">Transmembrane helix</keyword>
<evidence type="ECO:0000313" key="8">
    <source>
        <dbReference type="EMBL" id="CAL1156321.1"/>
    </source>
</evidence>
<keyword evidence="4 6" id="KW-0472">Membrane</keyword>
<reference evidence="7" key="1">
    <citation type="submission" date="2022-10" db="EMBL/GenBank/DDBJ databases">
        <authorList>
            <person name="Chen Y."/>
            <person name="Dougan E. K."/>
            <person name="Chan C."/>
            <person name="Rhodes N."/>
            <person name="Thang M."/>
        </authorList>
    </citation>
    <scope>NUCLEOTIDE SEQUENCE</scope>
</reference>
<feature type="region of interest" description="Disordered" evidence="5">
    <location>
        <begin position="470"/>
        <end position="494"/>
    </location>
</feature>
<protein>
    <submittedName>
        <fullName evidence="9">Sugar phosphate transporter domain-containing protein</fullName>
    </submittedName>
</protein>
<dbReference type="EMBL" id="CAMXCT020003190">
    <property type="protein sequence ID" value="CAL1156321.1"/>
    <property type="molecule type" value="Genomic_DNA"/>
</dbReference>